<keyword evidence="1" id="KW-0472">Membrane</keyword>
<dbReference type="Proteomes" id="UP001501303">
    <property type="component" value="Unassembled WGS sequence"/>
</dbReference>
<gene>
    <name evidence="3" type="ORF">GCM10009716_27500</name>
</gene>
<dbReference type="RefSeq" id="WP_344262016.1">
    <property type="nucleotide sequence ID" value="NZ_BAAAMJ010000029.1"/>
</dbReference>
<protein>
    <submittedName>
        <fullName evidence="3">PH domain-containing protein</fullName>
    </submittedName>
</protein>
<keyword evidence="1" id="KW-1133">Transmembrane helix</keyword>
<name>A0ABN2PBX8_9ACTN</name>
<evidence type="ECO:0000313" key="3">
    <source>
        <dbReference type="EMBL" id="GAA1916853.1"/>
    </source>
</evidence>
<keyword evidence="4" id="KW-1185">Reference proteome</keyword>
<reference evidence="3 4" key="1">
    <citation type="journal article" date="2019" name="Int. J. Syst. Evol. Microbiol.">
        <title>The Global Catalogue of Microorganisms (GCM) 10K type strain sequencing project: providing services to taxonomists for standard genome sequencing and annotation.</title>
        <authorList>
            <consortium name="The Broad Institute Genomics Platform"/>
            <consortium name="The Broad Institute Genome Sequencing Center for Infectious Disease"/>
            <person name="Wu L."/>
            <person name="Ma J."/>
        </authorList>
    </citation>
    <scope>NUCLEOTIDE SEQUENCE [LARGE SCALE GENOMIC DNA]</scope>
    <source>
        <strain evidence="3 4">JCM 13581</strain>
    </source>
</reference>
<evidence type="ECO:0000256" key="1">
    <source>
        <dbReference type="SAM" id="Phobius"/>
    </source>
</evidence>
<feature type="transmembrane region" description="Helical" evidence="1">
    <location>
        <begin position="20"/>
        <end position="44"/>
    </location>
</feature>
<dbReference type="PANTHER" id="PTHR34473:SF3">
    <property type="entry name" value="TRANSMEMBRANE PROTEIN-RELATED"/>
    <property type="match status" value="1"/>
</dbReference>
<comment type="caution">
    <text evidence="3">The sequence shown here is derived from an EMBL/GenBank/DDBJ whole genome shotgun (WGS) entry which is preliminary data.</text>
</comment>
<dbReference type="PANTHER" id="PTHR34473">
    <property type="entry name" value="UPF0699 TRANSMEMBRANE PROTEIN YDBS"/>
    <property type="match status" value="1"/>
</dbReference>
<evidence type="ECO:0000313" key="4">
    <source>
        <dbReference type="Proteomes" id="UP001501303"/>
    </source>
</evidence>
<proteinExistence type="predicted"/>
<feature type="transmembrane region" description="Helical" evidence="1">
    <location>
        <begin position="50"/>
        <end position="72"/>
    </location>
</feature>
<sequence length="164" mass="18097">MKEQIRLRPPRRRVERRAVLWWTLRALLPVLALATPLTWAYVAWEASRPWAGPLLALVAGGGLLHTAVMPAWRLSVHRWEATDGAVYALTGWFVREWRIAPISRVQTVDTVRGPFEQLLGLATLVVTTASSSGAVRIGGLDPVTASEAAERLTEITRRTPGDAT</sequence>
<accession>A0ABN2PBX8</accession>
<keyword evidence="1" id="KW-0812">Transmembrane</keyword>
<dbReference type="Pfam" id="PF03703">
    <property type="entry name" value="bPH_2"/>
    <property type="match status" value="1"/>
</dbReference>
<organism evidence="3 4">
    <name type="scientific">Streptomyces sodiiphilus</name>
    <dbReference type="NCBI Taxonomy" id="226217"/>
    <lineage>
        <taxon>Bacteria</taxon>
        <taxon>Bacillati</taxon>
        <taxon>Actinomycetota</taxon>
        <taxon>Actinomycetes</taxon>
        <taxon>Kitasatosporales</taxon>
        <taxon>Streptomycetaceae</taxon>
        <taxon>Streptomyces</taxon>
    </lineage>
</organism>
<feature type="domain" description="YdbS-like PH" evidence="2">
    <location>
        <begin position="78"/>
        <end position="149"/>
    </location>
</feature>
<dbReference type="EMBL" id="BAAAMJ010000029">
    <property type="protein sequence ID" value="GAA1916853.1"/>
    <property type="molecule type" value="Genomic_DNA"/>
</dbReference>
<dbReference type="InterPro" id="IPR005182">
    <property type="entry name" value="YdbS-like_PH"/>
</dbReference>
<evidence type="ECO:0000259" key="2">
    <source>
        <dbReference type="Pfam" id="PF03703"/>
    </source>
</evidence>